<evidence type="ECO:0000313" key="1">
    <source>
        <dbReference type="EMBL" id="KKQ17181.1"/>
    </source>
</evidence>
<proteinExistence type="predicted"/>
<reference evidence="1 2" key="1">
    <citation type="journal article" date="2015" name="Nature">
        <title>rRNA introns, odd ribosomes, and small enigmatic genomes across a large radiation of phyla.</title>
        <authorList>
            <person name="Brown C.T."/>
            <person name="Hug L.A."/>
            <person name="Thomas B.C."/>
            <person name="Sharon I."/>
            <person name="Castelle C.J."/>
            <person name="Singh A."/>
            <person name="Wilkins M.J."/>
            <person name="Williams K.H."/>
            <person name="Banfield J.F."/>
        </authorList>
    </citation>
    <scope>NUCLEOTIDE SEQUENCE [LARGE SCALE GENOMIC DNA]</scope>
</reference>
<dbReference type="EMBL" id="LBSM01000021">
    <property type="protein sequence ID" value="KKQ17181.1"/>
    <property type="molecule type" value="Genomic_DNA"/>
</dbReference>
<organism evidence="1 2">
    <name type="scientific">Berkelbacteria bacterium GW2011_GWA1_36_9</name>
    <dbReference type="NCBI Taxonomy" id="1618331"/>
    <lineage>
        <taxon>Bacteria</taxon>
        <taxon>Candidatus Berkelbacteria</taxon>
    </lineage>
</organism>
<name>A0A0G0IMF4_9BACT</name>
<dbReference type="Proteomes" id="UP000034508">
    <property type="component" value="Unassembled WGS sequence"/>
</dbReference>
<accession>A0A0G0IMF4</accession>
<comment type="caution">
    <text evidence="1">The sequence shown here is derived from an EMBL/GenBank/DDBJ whole genome shotgun (WGS) entry which is preliminary data.</text>
</comment>
<gene>
    <name evidence="1" type="ORF">US31_C0021G0011</name>
</gene>
<protein>
    <submittedName>
        <fullName evidence="1">Uncharacterized protein</fullName>
    </submittedName>
</protein>
<dbReference type="AlphaFoldDB" id="A0A0G0IMF4"/>
<evidence type="ECO:0000313" key="2">
    <source>
        <dbReference type="Proteomes" id="UP000034508"/>
    </source>
</evidence>
<sequence>MSEKLLGRRSVAKIESILNKSNLPSGPRVMVLGYLNALKNSKDSTLEEIHEDSLSKLIPGDDFDIYVDLFNQSFQFIKNNAEELGVNPKRLK</sequence>